<reference evidence="1" key="1">
    <citation type="submission" date="2023-06" db="EMBL/GenBank/DDBJ databases">
        <title>Genome-scale phylogeny and comparative genomics of the fungal order Sordariales.</title>
        <authorList>
            <consortium name="Lawrence Berkeley National Laboratory"/>
            <person name="Hensen N."/>
            <person name="Bonometti L."/>
            <person name="Westerberg I."/>
            <person name="Brannstrom I.O."/>
            <person name="Guillou S."/>
            <person name="Cros-Aarteil S."/>
            <person name="Calhoun S."/>
            <person name="Haridas S."/>
            <person name="Kuo A."/>
            <person name="Mondo S."/>
            <person name="Pangilinan J."/>
            <person name="Riley R."/>
            <person name="Labutti K."/>
            <person name="Andreopoulos B."/>
            <person name="Lipzen A."/>
            <person name="Chen C."/>
            <person name="Yanf M."/>
            <person name="Daum C."/>
            <person name="Ng V."/>
            <person name="Clum A."/>
            <person name="Steindorff A."/>
            <person name="Ohm R."/>
            <person name="Martin F."/>
            <person name="Silar P."/>
            <person name="Natvig D."/>
            <person name="Lalanne C."/>
            <person name="Gautier V."/>
            <person name="Ament-Velasquez S.L."/>
            <person name="Kruys A."/>
            <person name="Hutchinson M.I."/>
            <person name="Powell A.J."/>
            <person name="Barry K."/>
            <person name="Miller A.N."/>
            <person name="Grigoriev I.V."/>
            <person name="Debuchy R."/>
            <person name="Gladieux P."/>
            <person name="Thoren M.H."/>
            <person name="Johannesson H."/>
        </authorList>
    </citation>
    <scope>NUCLEOTIDE SEQUENCE</scope>
    <source>
        <strain evidence="1">SMH4607-1</strain>
    </source>
</reference>
<organism evidence="1 2">
    <name type="scientific">Lasiosphaeris hirsuta</name>
    <dbReference type="NCBI Taxonomy" id="260670"/>
    <lineage>
        <taxon>Eukaryota</taxon>
        <taxon>Fungi</taxon>
        <taxon>Dikarya</taxon>
        <taxon>Ascomycota</taxon>
        <taxon>Pezizomycotina</taxon>
        <taxon>Sordariomycetes</taxon>
        <taxon>Sordariomycetidae</taxon>
        <taxon>Sordariales</taxon>
        <taxon>Lasiosphaeriaceae</taxon>
        <taxon>Lasiosphaeris</taxon>
    </lineage>
</organism>
<dbReference type="AlphaFoldDB" id="A0AA40BDI7"/>
<feature type="non-terminal residue" evidence="1">
    <location>
        <position position="1"/>
    </location>
</feature>
<comment type="caution">
    <text evidence="1">The sequence shown here is derived from an EMBL/GenBank/DDBJ whole genome shotgun (WGS) entry which is preliminary data.</text>
</comment>
<dbReference type="InterPro" id="IPR011333">
    <property type="entry name" value="SKP1/BTB/POZ_sf"/>
</dbReference>
<dbReference type="EMBL" id="JAUKUA010000001">
    <property type="protein sequence ID" value="KAK0732252.1"/>
    <property type="molecule type" value="Genomic_DNA"/>
</dbReference>
<evidence type="ECO:0000313" key="2">
    <source>
        <dbReference type="Proteomes" id="UP001172102"/>
    </source>
</evidence>
<protein>
    <recommendedName>
        <fullName evidence="3">BTB domain-containing protein</fullName>
    </recommendedName>
</protein>
<evidence type="ECO:0008006" key="3">
    <source>
        <dbReference type="Google" id="ProtNLM"/>
    </source>
</evidence>
<proteinExistence type="predicted"/>
<sequence length="168" mass="19049">DIHPDPDLILITGPEQSQIKVRCECLRLASKVFDAMMKSPWVESRALSLKEISLPEDDAEAMGIICCALHYRNSLVPDSLSPESILHTALIVDKYDLTEALNYHSTQWLQSSAKAAREDMAQIGYLMAAALRFEELSQELIFHFAGSYKTLMDDEVLRNFIPWSCIRM</sequence>
<dbReference type="Gene3D" id="3.30.710.10">
    <property type="entry name" value="Potassium Channel Kv1.1, Chain A"/>
    <property type="match status" value="1"/>
</dbReference>
<gene>
    <name evidence="1" type="ORF">B0H67DRAFT_475445</name>
</gene>
<keyword evidence="2" id="KW-1185">Reference proteome</keyword>
<dbReference type="Proteomes" id="UP001172102">
    <property type="component" value="Unassembled WGS sequence"/>
</dbReference>
<accession>A0AA40BDI7</accession>
<evidence type="ECO:0000313" key="1">
    <source>
        <dbReference type="EMBL" id="KAK0732252.1"/>
    </source>
</evidence>
<name>A0AA40BDI7_9PEZI</name>